<organism evidence="2 3">
    <name type="scientific">Candidatus Enterococcus courvalinii</name>
    <dbReference type="NCBI Taxonomy" id="2815329"/>
    <lineage>
        <taxon>Bacteria</taxon>
        <taxon>Bacillati</taxon>
        <taxon>Bacillota</taxon>
        <taxon>Bacilli</taxon>
        <taxon>Lactobacillales</taxon>
        <taxon>Enterococcaceae</taxon>
        <taxon>Enterococcus</taxon>
    </lineage>
</organism>
<keyword evidence="1" id="KW-1133">Transmembrane helix</keyword>
<evidence type="ECO:0000256" key="1">
    <source>
        <dbReference type="SAM" id="Phobius"/>
    </source>
</evidence>
<comment type="caution">
    <text evidence="2">The sequence shown here is derived from an EMBL/GenBank/DDBJ whole genome shotgun (WGS) entry which is preliminary data.</text>
</comment>
<protein>
    <submittedName>
        <fullName evidence="2">Uncharacterized protein</fullName>
    </submittedName>
</protein>
<name>A0ABS3HZN7_9ENTE</name>
<keyword evidence="3" id="KW-1185">Reference proteome</keyword>
<sequence length="82" mass="9265">MSKAKKNLLIIGIGTAIYLLTAYVYRHVILFAEPLDQLYQSDSGIIKNFSAILIWLLFSPALRVMTIIVCIVLLITVNKKKK</sequence>
<proteinExistence type="predicted"/>
<evidence type="ECO:0000313" key="2">
    <source>
        <dbReference type="EMBL" id="MBO0481928.1"/>
    </source>
</evidence>
<keyword evidence="1" id="KW-0472">Membrane</keyword>
<dbReference type="Proteomes" id="UP000664832">
    <property type="component" value="Unassembled WGS sequence"/>
</dbReference>
<reference evidence="2 3" key="1">
    <citation type="submission" date="2021-03" db="EMBL/GenBank/DDBJ databases">
        <title>Enterococcal diversity collection.</title>
        <authorList>
            <person name="Gilmore M.S."/>
            <person name="Schwartzman J."/>
            <person name="Van Tyne D."/>
            <person name="Martin M."/>
            <person name="Earl A.M."/>
            <person name="Manson A.L."/>
            <person name="Straub T."/>
            <person name="Salamzade R."/>
            <person name="Saavedra J."/>
            <person name="Lebreton F."/>
            <person name="Prichula J."/>
            <person name="Schaufler K."/>
            <person name="Gaca A."/>
            <person name="Sgardioli B."/>
            <person name="Wagenaar J."/>
            <person name="Strong T."/>
        </authorList>
    </citation>
    <scope>NUCLEOTIDE SEQUENCE [LARGE SCALE GENOMIC DNA]</scope>
    <source>
        <strain evidence="2 3">MSG2901</strain>
    </source>
</reference>
<gene>
    <name evidence="2" type="ORF">JZO71_06260</name>
</gene>
<feature type="transmembrane region" description="Helical" evidence="1">
    <location>
        <begin position="7"/>
        <end position="32"/>
    </location>
</feature>
<feature type="transmembrane region" description="Helical" evidence="1">
    <location>
        <begin position="52"/>
        <end position="77"/>
    </location>
</feature>
<evidence type="ECO:0000313" key="3">
    <source>
        <dbReference type="Proteomes" id="UP000664832"/>
    </source>
</evidence>
<keyword evidence="1" id="KW-0812">Transmembrane</keyword>
<dbReference type="EMBL" id="JAFLWI010000007">
    <property type="protein sequence ID" value="MBO0481928.1"/>
    <property type="molecule type" value="Genomic_DNA"/>
</dbReference>
<dbReference type="RefSeq" id="WP_206898690.1">
    <property type="nucleotide sequence ID" value="NZ_JAFLWI010000007.1"/>
</dbReference>
<accession>A0ABS3HZN7</accession>